<organism evidence="3 4">
    <name type="scientific">Paraburkholderia steynii</name>
    <dbReference type="NCBI Taxonomy" id="1245441"/>
    <lineage>
        <taxon>Bacteria</taxon>
        <taxon>Pseudomonadati</taxon>
        <taxon>Pseudomonadota</taxon>
        <taxon>Betaproteobacteria</taxon>
        <taxon>Burkholderiales</taxon>
        <taxon>Burkholderiaceae</taxon>
        <taxon>Paraburkholderia</taxon>
    </lineage>
</organism>
<dbReference type="GO" id="GO:0050528">
    <property type="term" value="F:acyloxyacyl hydrolase activity"/>
    <property type="evidence" value="ECO:0007669"/>
    <property type="project" value="UniProtKB-EC"/>
</dbReference>
<keyword evidence="1 3" id="KW-0378">Hydrolase</keyword>
<dbReference type="InterPro" id="IPR011250">
    <property type="entry name" value="OMP/PagP_B-barrel"/>
</dbReference>
<comment type="subcellular location">
    <subcellularLocation>
        <location evidence="1">Cell outer membrane</location>
        <topology evidence="1">Multi-pass membrane protein</topology>
    </subcellularLocation>
</comment>
<comment type="caution">
    <text evidence="3">The sequence shown here is derived from an EMBL/GenBank/DDBJ whole genome shotgun (WGS) entry which is preliminary data.</text>
</comment>
<protein>
    <recommendedName>
        <fullName evidence="1">Lipid A deacylase</fullName>
        <ecNumber evidence="1">3.1.1.77</ecNumber>
    </recommendedName>
    <alternativeName>
        <fullName evidence="1">LPS 3-O-deacylase</fullName>
    </alternativeName>
    <alternativeName>
        <fullName evidence="1">Outer membrane enzyme</fullName>
    </alternativeName>
</protein>
<dbReference type="GO" id="GO:0009279">
    <property type="term" value="C:cell outer membrane"/>
    <property type="evidence" value="ECO:0007669"/>
    <property type="project" value="UniProtKB-SubCell"/>
</dbReference>
<dbReference type="Proteomes" id="UP000294200">
    <property type="component" value="Unassembled WGS sequence"/>
</dbReference>
<keyword evidence="4" id="KW-1185">Reference proteome</keyword>
<dbReference type="PIRSF" id="PIRSF029681">
    <property type="entry name" value="PagL"/>
    <property type="match status" value="1"/>
</dbReference>
<name>A0A4R0XLE8_9BURK</name>
<dbReference type="InterPro" id="IPR018550">
    <property type="entry name" value="Lipid-A_deacylase-rel"/>
</dbReference>
<comment type="subunit">
    <text evidence="1">Homodimer.</text>
</comment>
<evidence type="ECO:0000256" key="1">
    <source>
        <dbReference type="PIRNR" id="PIRNR029681"/>
    </source>
</evidence>
<keyword evidence="1" id="KW-0998">Cell outer membrane</keyword>
<comment type="function">
    <text evidence="1">Has lipid A 3-O-deacylase activity. Hydrolyzes the ester bond at the 3 position of lipid A, a bioactive component of lipopolysaccharide (LPS), thereby releasing the primary fatty acyl moiety.</text>
</comment>
<evidence type="ECO:0000313" key="4">
    <source>
        <dbReference type="Proteomes" id="UP000294200"/>
    </source>
</evidence>
<keyword evidence="1" id="KW-0472">Membrane</keyword>
<proteinExistence type="inferred from homology"/>
<comment type="catalytic activity">
    <reaction evidence="1">
        <text>a 3-(acyloxy)acyl derivative of bacterial toxin + H2O = a 3-hydroxyacyl derivative of bacterial toxin + a fatty acid + H(+)</text>
        <dbReference type="Rhea" id="RHEA:12032"/>
        <dbReference type="ChEBI" id="CHEBI:15377"/>
        <dbReference type="ChEBI" id="CHEBI:15378"/>
        <dbReference type="ChEBI" id="CHEBI:28868"/>
        <dbReference type="ChEBI" id="CHEBI:136853"/>
        <dbReference type="ChEBI" id="CHEBI:140675"/>
        <dbReference type="EC" id="3.1.1.77"/>
    </reaction>
</comment>
<sequence length="203" mass="22435">MSLHVVPAKPRIRWTYDGKKNNSSSNLALKCVVAAALFGVSGLASADQFGVQIAGGLAEHHVRKLDLGFVWDPNLTWWEIGDWHFALIGEAHAAWWHTDEGNDHDNIGEFGVTPVVRFIKGSGAIRPFIEAGIGVRVLTHPSIASSYTLSSAFQFADMVGVGAQFGSRQQYQFGYRFQHISNASIKEPNPGINFQQIYVQYNF</sequence>
<dbReference type="Pfam" id="PF09411">
    <property type="entry name" value="PagL"/>
    <property type="match status" value="1"/>
</dbReference>
<accession>A0A4R0XLE8</accession>
<dbReference type="EC" id="3.1.1.77" evidence="1"/>
<dbReference type="Gene3D" id="2.40.160.20">
    <property type="match status" value="1"/>
</dbReference>
<feature type="site" description="Critical for activity" evidence="2">
    <location>
        <position position="182"/>
    </location>
</feature>
<evidence type="ECO:0000313" key="3">
    <source>
        <dbReference type="EMBL" id="TCG09745.1"/>
    </source>
</evidence>
<dbReference type="SUPFAM" id="SSF56925">
    <property type="entry name" value="OMPA-like"/>
    <property type="match status" value="1"/>
</dbReference>
<dbReference type="EMBL" id="MWML01000006">
    <property type="protein sequence ID" value="TCG09745.1"/>
    <property type="molecule type" value="Genomic_DNA"/>
</dbReference>
<gene>
    <name evidence="3" type="ORF">BZM27_03135</name>
</gene>
<evidence type="ECO:0000256" key="2">
    <source>
        <dbReference type="PIRSR" id="PIRSR029681-2"/>
    </source>
</evidence>
<dbReference type="AlphaFoldDB" id="A0A4R0XLE8"/>
<comment type="similarity">
    <text evidence="1">Belongs to the PagL family.</text>
</comment>
<reference evidence="3 4" key="1">
    <citation type="submission" date="2017-02" db="EMBL/GenBank/DDBJ databases">
        <title>Paraburkholderia sophoroidis sp. nov. and Paraburkholderia steynii sp. nov. rhizobial symbionts of the fynbos legume Hypocalyptus sophoroides.</title>
        <authorList>
            <person name="Steenkamp E.T."/>
            <person name="Beukes C.W."/>
            <person name="Van Zyl E."/>
            <person name="Avontuur J."/>
            <person name="Chan W.Y."/>
            <person name="Hassen A."/>
            <person name="Palmer M."/>
            <person name="Mthombeni L."/>
            <person name="Phalane F."/>
            <person name="Sereme K."/>
            <person name="Venter S.N."/>
        </authorList>
    </citation>
    <scope>NUCLEOTIDE SEQUENCE [LARGE SCALE GENOMIC DNA]</scope>
    <source>
        <strain evidence="3 4">HC1.1ba</strain>
    </source>
</reference>